<keyword evidence="2" id="KW-0645">Protease</keyword>
<sequence>MRWLFNYGLLIYIGAVFLTGALLIIFKSSYVLSPMIWTVFLFIYIFLLCIYIQIGQRTNRKNIDKPNIEEISEPKPNPNH</sequence>
<dbReference type="GO" id="GO:0006508">
    <property type="term" value="P:proteolysis"/>
    <property type="evidence" value="ECO:0007669"/>
    <property type="project" value="UniProtKB-KW"/>
</dbReference>
<keyword evidence="1" id="KW-0472">Membrane</keyword>
<keyword evidence="3" id="KW-1185">Reference proteome</keyword>
<gene>
    <name evidence="2" type="ORF">J2S19_002722</name>
</gene>
<feature type="transmembrane region" description="Helical" evidence="1">
    <location>
        <begin position="32"/>
        <end position="52"/>
    </location>
</feature>
<reference evidence="2 3" key="1">
    <citation type="submission" date="2023-07" db="EMBL/GenBank/DDBJ databases">
        <title>Genomic Encyclopedia of Type Strains, Phase IV (KMG-IV): sequencing the most valuable type-strain genomes for metagenomic binning, comparative biology and taxonomic classification.</title>
        <authorList>
            <person name="Goeker M."/>
        </authorList>
    </citation>
    <scope>NUCLEOTIDE SEQUENCE [LARGE SCALE GENOMIC DNA]</scope>
    <source>
        <strain evidence="2 3">DSM 29005</strain>
    </source>
</reference>
<keyword evidence="1" id="KW-1133">Transmembrane helix</keyword>
<evidence type="ECO:0000313" key="3">
    <source>
        <dbReference type="Proteomes" id="UP001234495"/>
    </source>
</evidence>
<proteinExistence type="predicted"/>
<keyword evidence="1" id="KW-0812">Transmembrane</keyword>
<dbReference type="Proteomes" id="UP001234495">
    <property type="component" value="Unassembled WGS sequence"/>
</dbReference>
<keyword evidence="2" id="KW-0378">Hydrolase</keyword>
<dbReference type="GO" id="GO:0008233">
    <property type="term" value="F:peptidase activity"/>
    <property type="evidence" value="ECO:0007669"/>
    <property type="project" value="UniProtKB-KW"/>
</dbReference>
<evidence type="ECO:0000313" key="2">
    <source>
        <dbReference type="EMBL" id="MDQ0231439.1"/>
    </source>
</evidence>
<dbReference type="EMBL" id="JAUSUD010000012">
    <property type="protein sequence ID" value="MDQ0231439.1"/>
    <property type="molecule type" value="Genomic_DNA"/>
</dbReference>
<accession>A0ABT9ZHR4</accession>
<name>A0ABT9ZHR4_9BACI</name>
<protein>
    <submittedName>
        <fullName evidence="2">Zn-dependent protease</fullName>
    </submittedName>
</protein>
<comment type="caution">
    <text evidence="2">The sequence shown here is derived from an EMBL/GenBank/DDBJ whole genome shotgun (WGS) entry which is preliminary data.</text>
</comment>
<evidence type="ECO:0000256" key="1">
    <source>
        <dbReference type="SAM" id="Phobius"/>
    </source>
</evidence>
<dbReference type="RefSeq" id="WP_307342397.1">
    <property type="nucleotide sequence ID" value="NZ_JAUSUD010000012.1"/>
</dbReference>
<feature type="transmembrane region" description="Helical" evidence="1">
    <location>
        <begin position="7"/>
        <end position="26"/>
    </location>
</feature>
<organism evidence="2 3">
    <name type="scientific">Metabacillus malikii</name>
    <dbReference type="NCBI Taxonomy" id="1504265"/>
    <lineage>
        <taxon>Bacteria</taxon>
        <taxon>Bacillati</taxon>
        <taxon>Bacillota</taxon>
        <taxon>Bacilli</taxon>
        <taxon>Bacillales</taxon>
        <taxon>Bacillaceae</taxon>
        <taxon>Metabacillus</taxon>
    </lineage>
</organism>